<proteinExistence type="predicted"/>
<accession>A0A1M5MAD0</accession>
<evidence type="ECO:0000313" key="3">
    <source>
        <dbReference type="Proteomes" id="UP000184501"/>
    </source>
</evidence>
<dbReference type="InterPro" id="IPR049978">
    <property type="entry name" value="SCO6880-like"/>
</dbReference>
<name>A0A1M5MAD0_STRHI</name>
<dbReference type="STRING" id="2017.SAMN05444320_11332"/>
<dbReference type="RefSeq" id="WP_073489061.1">
    <property type="nucleotide sequence ID" value="NZ_FQVN01000013.1"/>
</dbReference>
<evidence type="ECO:0000313" key="2">
    <source>
        <dbReference type="EMBL" id="SHG73643.1"/>
    </source>
</evidence>
<organism evidence="2 3">
    <name type="scientific">Streptoalloteichus hindustanus</name>
    <dbReference type="NCBI Taxonomy" id="2017"/>
    <lineage>
        <taxon>Bacteria</taxon>
        <taxon>Bacillati</taxon>
        <taxon>Actinomycetota</taxon>
        <taxon>Actinomycetes</taxon>
        <taxon>Pseudonocardiales</taxon>
        <taxon>Pseudonocardiaceae</taxon>
        <taxon>Streptoalloteichus</taxon>
    </lineage>
</organism>
<protein>
    <recommendedName>
        <fullName evidence="4">PrgI family protein</fullName>
    </recommendedName>
</protein>
<feature type="transmembrane region" description="Helical" evidence="1">
    <location>
        <begin position="48"/>
        <end position="66"/>
    </location>
</feature>
<dbReference type="AlphaFoldDB" id="A0A1M5MAD0"/>
<keyword evidence="3" id="KW-1185">Reference proteome</keyword>
<dbReference type="Proteomes" id="UP000184501">
    <property type="component" value="Unassembled WGS sequence"/>
</dbReference>
<keyword evidence="1" id="KW-0812">Transmembrane</keyword>
<dbReference type="NCBIfam" id="NF042935">
    <property type="entry name" value="SCO6880_fam"/>
    <property type="match status" value="1"/>
</dbReference>
<dbReference type="EMBL" id="FQVN01000013">
    <property type="protein sequence ID" value="SHG73643.1"/>
    <property type="molecule type" value="Genomic_DNA"/>
</dbReference>
<dbReference type="OrthoDB" id="5169343at2"/>
<reference evidence="2 3" key="1">
    <citation type="submission" date="2016-11" db="EMBL/GenBank/DDBJ databases">
        <authorList>
            <person name="Jaros S."/>
            <person name="Januszkiewicz K."/>
            <person name="Wedrychowicz H."/>
        </authorList>
    </citation>
    <scope>NUCLEOTIDE SEQUENCE [LARGE SCALE GENOMIC DNA]</scope>
    <source>
        <strain evidence="2 3">DSM 44523</strain>
    </source>
</reference>
<sequence length="491" mass="53019">MSPRVYTGLSRREHGEWLMGLTLGQTVSCLLLAIPVVTSLAAGNWQHSMLLLGICGAAAGLVVVPFRGRPAARWMLHWATHRVGALTGWSAWQSHIAAGEVLPPQEPDLPGALSRLSFVDGPTYKDHGRLCLVHDTADHQWTVVARLTHQGVGLASDDERETLAVRLGALLRGLAHHDTITRLSVYVRTAPDDGAAYETWRATHHRPDAPDLAVAVTDELRRTLAERGIRHEMFLAVSAPETALRGPAAAAGGGPDGRAHTLYRALDGVEDQLRGMGCTHVEWLDSPGLAAAVRSGFNPHATGEHPCWAAAGPTAAPPPAARSYTHDGFTSVTYAALPESGVLFGSLGSLVIPRTVGERRALAVHYEILPPHLARRAVRVERQRHALIRDIKTRRGFAVSAADQRAVREAYGDENAVAAGHAIVRYAAVVSVTVPADWEVEDHAARLENTATGRIRLLRLELAQDNAFVAACVPVGLGLPKLRWTRIRRAR</sequence>
<gene>
    <name evidence="2" type="ORF">SAMN05444320_11332</name>
</gene>
<keyword evidence="1" id="KW-1133">Transmembrane helix</keyword>
<keyword evidence="1" id="KW-0472">Membrane</keyword>
<feature type="transmembrane region" description="Helical" evidence="1">
    <location>
        <begin position="21"/>
        <end position="42"/>
    </location>
</feature>
<evidence type="ECO:0008006" key="4">
    <source>
        <dbReference type="Google" id="ProtNLM"/>
    </source>
</evidence>
<evidence type="ECO:0000256" key="1">
    <source>
        <dbReference type="SAM" id="Phobius"/>
    </source>
</evidence>